<organism evidence="2 3">
    <name type="scientific">Calidris pygmaea</name>
    <name type="common">Spoon-billed sandpiper</name>
    <dbReference type="NCBI Taxonomy" id="425635"/>
    <lineage>
        <taxon>Eukaryota</taxon>
        <taxon>Metazoa</taxon>
        <taxon>Chordata</taxon>
        <taxon>Craniata</taxon>
        <taxon>Vertebrata</taxon>
        <taxon>Euteleostomi</taxon>
        <taxon>Archelosauria</taxon>
        <taxon>Archosauria</taxon>
        <taxon>Dinosauria</taxon>
        <taxon>Saurischia</taxon>
        <taxon>Theropoda</taxon>
        <taxon>Coelurosauria</taxon>
        <taxon>Aves</taxon>
        <taxon>Neognathae</taxon>
        <taxon>Neoaves</taxon>
        <taxon>Charadriiformes</taxon>
        <taxon>Scolopacidae</taxon>
        <taxon>Calidris</taxon>
    </lineage>
</organism>
<feature type="chain" id="PRO_5034295638" evidence="1">
    <location>
        <begin position="18"/>
        <end position="138"/>
    </location>
</feature>
<feature type="signal peptide" evidence="1">
    <location>
        <begin position="1"/>
        <end position="17"/>
    </location>
</feature>
<reference evidence="2" key="2">
    <citation type="submission" date="2025-09" db="UniProtKB">
        <authorList>
            <consortium name="Ensembl"/>
        </authorList>
    </citation>
    <scope>IDENTIFICATION</scope>
</reference>
<dbReference type="Ensembl" id="ENSCPGT00000012570.1">
    <property type="protein sequence ID" value="ENSCPGP00000011461.1"/>
    <property type="gene ID" value="ENSCPGG00000008168.1"/>
</dbReference>
<protein>
    <submittedName>
        <fullName evidence="2">Uncharacterized protein</fullName>
    </submittedName>
</protein>
<evidence type="ECO:0000256" key="1">
    <source>
        <dbReference type="SAM" id="SignalP"/>
    </source>
</evidence>
<reference evidence="2" key="1">
    <citation type="submission" date="2025-08" db="UniProtKB">
        <authorList>
            <consortium name="Ensembl"/>
        </authorList>
    </citation>
    <scope>IDENTIFICATION</scope>
</reference>
<evidence type="ECO:0000313" key="3">
    <source>
        <dbReference type="Proteomes" id="UP000694419"/>
    </source>
</evidence>
<dbReference type="Proteomes" id="UP000694419">
    <property type="component" value="Unplaced"/>
</dbReference>
<evidence type="ECO:0000313" key="2">
    <source>
        <dbReference type="Ensembl" id="ENSCPGP00000011461.1"/>
    </source>
</evidence>
<keyword evidence="3" id="KW-1185">Reference proteome</keyword>
<sequence length="138" mass="15271">VGILYLVCLQICCLGFCEKFPSLNYPLFRTAFVHLSFSPTAWSSPAASEVLWAPAPVWSWLLGQLLKAPERLGRCAPPVPLCCPSDCLVPTPCFSSQAWKGERTISRQTLQIPNTVLVVLYSFAVTPLLKLLRPLQLP</sequence>
<name>A0A8C3JQV6_9CHAR</name>
<proteinExistence type="predicted"/>
<dbReference type="AlphaFoldDB" id="A0A8C3JQV6"/>
<accession>A0A8C3JQV6</accession>
<keyword evidence="1" id="KW-0732">Signal</keyword>